<feature type="compositionally biased region" description="Acidic residues" evidence="1">
    <location>
        <begin position="457"/>
        <end position="472"/>
    </location>
</feature>
<accession>D7G5I5</accession>
<feature type="region of interest" description="Disordered" evidence="1">
    <location>
        <begin position="76"/>
        <end position="192"/>
    </location>
</feature>
<dbReference type="SUPFAM" id="SSF48097">
    <property type="entry name" value="Regulator of G-protein signaling, RGS"/>
    <property type="match status" value="1"/>
</dbReference>
<protein>
    <submittedName>
        <fullName evidence="3">Regulator of G protein</fullName>
    </submittedName>
</protein>
<evidence type="ECO:0000256" key="1">
    <source>
        <dbReference type="SAM" id="MobiDB-lite"/>
    </source>
</evidence>
<dbReference type="Gene3D" id="1.10.167.10">
    <property type="entry name" value="Regulator of G-protein Signalling 4, domain 2"/>
    <property type="match status" value="1"/>
</dbReference>
<dbReference type="Pfam" id="PF00615">
    <property type="entry name" value="RGS"/>
    <property type="match status" value="1"/>
</dbReference>
<feature type="region of interest" description="Disordered" evidence="1">
    <location>
        <begin position="1"/>
        <end position="61"/>
    </location>
</feature>
<feature type="region of interest" description="Disordered" evidence="1">
    <location>
        <begin position="204"/>
        <end position="236"/>
    </location>
</feature>
<feature type="compositionally biased region" description="Gly residues" evidence="1">
    <location>
        <begin position="172"/>
        <end position="184"/>
    </location>
</feature>
<feature type="region of interest" description="Disordered" evidence="1">
    <location>
        <begin position="444"/>
        <end position="472"/>
    </location>
</feature>
<dbReference type="InParanoid" id="D7G5I5"/>
<dbReference type="Proteomes" id="UP000002630">
    <property type="component" value="Linkage Group LG21"/>
</dbReference>
<organism evidence="3 4">
    <name type="scientific">Ectocarpus siliculosus</name>
    <name type="common">Brown alga</name>
    <name type="synonym">Conferva siliculosa</name>
    <dbReference type="NCBI Taxonomy" id="2880"/>
    <lineage>
        <taxon>Eukaryota</taxon>
        <taxon>Sar</taxon>
        <taxon>Stramenopiles</taxon>
        <taxon>Ochrophyta</taxon>
        <taxon>PX clade</taxon>
        <taxon>Phaeophyceae</taxon>
        <taxon>Ectocarpales</taxon>
        <taxon>Ectocarpaceae</taxon>
        <taxon>Ectocarpus</taxon>
    </lineage>
</organism>
<reference evidence="3 4" key="1">
    <citation type="journal article" date="2010" name="Nature">
        <title>The Ectocarpus genome and the independent evolution of multicellularity in brown algae.</title>
        <authorList>
            <person name="Cock J.M."/>
            <person name="Sterck L."/>
            <person name="Rouze P."/>
            <person name="Scornet D."/>
            <person name="Allen A.E."/>
            <person name="Amoutzias G."/>
            <person name="Anthouard V."/>
            <person name="Artiguenave F."/>
            <person name="Aury J.M."/>
            <person name="Badger J.H."/>
            <person name="Beszteri B."/>
            <person name="Billiau K."/>
            <person name="Bonnet E."/>
            <person name="Bothwell J.H."/>
            <person name="Bowler C."/>
            <person name="Boyen C."/>
            <person name="Brownlee C."/>
            <person name="Carrano C.J."/>
            <person name="Charrier B."/>
            <person name="Cho G.Y."/>
            <person name="Coelho S.M."/>
            <person name="Collen J."/>
            <person name="Corre E."/>
            <person name="Da Silva C."/>
            <person name="Delage L."/>
            <person name="Delaroque N."/>
            <person name="Dittami S.M."/>
            <person name="Doulbeau S."/>
            <person name="Elias M."/>
            <person name="Farnham G."/>
            <person name="Gachon C.M."/>
            <person name="Gschloessl B."/>
            <person name="Heesch S."/>
            <person name="Jabbari K."/>
            <person name="Jubin C."/>
            <person name="Kawai H."/>
            <person name="Kimura K."/>
            <person name="Kloareg B."/>
            <person name="Kupper F.C."/>
            <person name="Lang D."/>
            <person name="Le Bail A."/>
            <person name="Leblanc C."/>
            <person name="Lerouge P."/>
            <person name="Lohr M."/>
            <person name="Lopez P.J."/>
            <person name="Martens C."/>
            <person name="Maumus F."/>
            <person name="Michel G."/>
            <person name="Miranda-Saavedra D."/>
            <person name="Morales J."/>
            <person name="Moreau H."/>
            <person name="Motomura T."/>
            <person name="Nagasato C."/>
            <person name="Napoli C.A."/>
            <person name="Nelson D.R."/>
            <person name="Nyvall-Collen P."/>
            <person name="Peters A.F."/>
            <person name="Pommier C."/>
            <person name="Potin P."/>
            <person name="Poulain J."/>
            <person name="Quesneville H."/>
            <person name="Read B."/>
            <person name="Rensing S.A."/>
            <person name="Ritter A."/>
            <person name="Rousvoal S."/>
            <person name="Samanta M."/>
            <person name="Samson G."/>
            <person name="Schroeder D.C."/>
            <person name="Segurens B."/>
            <person name="Strittmatter M."/>
            <person name="Tonon T."/>
            <person name="Tregear J.W."/>
            <person name="Valentin K."/>
            <person name="von Dassow P."/>
            <person name="Yamagishi T."/>
            <person name="Van de Peer Y."/>
            <person name="Wincker P."/>
        </authorList>
    </citation>
    <scope>NUCLEOTIDE SEQUENCE [LARGE SCALE GENOMIC DNA]</scope>
    <source>
        <strain evidence="4">Ec32 / CCAP1310/4</strain>
    </source>
</reference>
<dbReference type="PROSITE" id="PS50132">
    <property type="entry name" value="RGS"/>
    <property type="match status" value="1"/>
</dbReference>
<sequence length="472" mass="48498">MERRRGDGNGVSDEEEEEGKGVLGRPSEKSWSDGLSADPLGVRRGGDFFPGDSPAVSPAAAHDGGVIVVVGGKETAAAAKRRHGADRVGLKAPDASPDLEGETGKSEGEGDDARSGSGSGSGSVRWWSLRQPSEEGAGGEGEGRWWSPLPQQPDDEDTPAWWSGRGKSSASTGGGGAGGGGAGGEDGRRWSSPSSLFAQAVSAFSAIGPPPPPAPPPAVPSRSGVSTVAAQEGGGGGGLAAAVGGGAGGASAGGGVSGDVGVSAEPGTAADKGGGGVRALAERPRVLLELPFFCKENGTEEMRAVLENADLRAGFKQFLAKRLCAENLVFVEDVMRYQEMVVGVDAESASAPVAALQLGGEIEEKYLSESSRLEVNIGDDMRKDCVARRARDVELARASLDTFTPVVLELLSLMVHSSLPEFRGSAHYATIKACLYMGPRGTRNSGATSSLTHEDEWGTEDDEDDSFEQEDF</sequence>
<dbReference type="InterPro" id="IPR044926">
    <property type="entry name" value="RGS_subdomain_2"/>
</dbReference>
<feature type="domain" description="RGS" evidence="2">
    <location>
        <begin position="301"/>
        <end position="428"/>
    </location>
</feature>
<dbReference type="InterPro" id="IPR016137">
    <property type="entry name" value="RGS"/>
</dbReference>
<dbReference type="PANTHER" id="PTHR10845:SF192">
    <property type="entry name" value="DOUBLE HIT, ISOFORM B"/>
    <property type="match status" value="1"/>
</dbReference>
<evidence type="ECO:0000313" key="4">
    <source>
        <dbReference type="Proteomes" id="UP000002630"/>
    </source>
</evidence>
<name>D7G5I5_ECTSI</name>
<evidence type="ECO:0000313" key="3">
    <source>
        <dbReference type="EMBL" id="CBJ27308.1"/>
    </source>
</evidence>
<feature type="compositionally biased region" description="Basic and acidic residues" evidence="1">
    <location>
        <begin position="102"/>
        <end position="114"/>
    </location>
</feature>
<proteinExistence type="predicted"/>
<dbReference type="EMBL" id="FN648874">
    <property type="protein sequence ID" value="CBJ27308.1"/>
    <property type="molecule type" value="Genomic_DNA"/>
</dbReference>
<dbReference type="OrthoDB" id="196547at2759"/>
<feature type="compositionally biased region" description="Pro residues" evidence="1">
    <location>
        <begin position="208"/>
        <end position="219"/>
    </location>
</feature>
<dbReference type="InterPro" id="IPR036305">
    <property type="entry name" value="RGS_sf"/>
</dbReference>
<dbReference type="AlphaFoldDB" id="D7G5I5"/>
<dbReference type="CDD" id="cd07440">
    <property type="entry name" value="RGS"/>
    <property type="match status" value="1"/>
</dbReference>
<dbReference type="SMART" id="SM00315">
    <property type="entry name" value="RGS"/>
    <property type="match status" value="1"/>
</dbReference>
<keyword evidence="4" id="KW-1185">Reference proteome</keyword>
<evidence type="ECO:0000259" key="2">
    <source>
        <dbReference type="PROSITE" id="PS50132"/>
    </source>
</evidence>
<dbReference type="PANTHER" id="PTHR10845">
    <property type="entry name" value="REGULATOR OF G PROTEIN SIGNALING"/>
    <property type="match status" value="1"/>
</dbReference>
<gene>
    <name evidence="3" type="ORF">Esi_0065_0078</name>
</gene>
<dbReference type="EMBL" id="FN649746">
    <property type="protein sequence ID" value="CBJ27308.1"/>
    <property type="molecule type" value="Genomic_DNA"/>
</dbReference>